<dbReference type="Proteomes" id="UP001187531">
    <property type="component" value="Unassembled WGS sequence"/>
</dbReference>
<reference evidence="3" key="1">
    <citation type="submission" date="2023-07" db="EMBL/GenBank/DDBJ databases">
        <title>Chromosome-level genome assembly of Artemia franciscana.</title>
        <authorList>
            <person name="Jo E."/>
        </authorList>
    </citation>
    <scope>NUCLEOTIDE SEQUENCE</scope>
    <source>
        <tissue evidence="3">Whole body</tissue>
    </source>
</reference>
<evidence type="ECO:0000313" key="4">
    <source>
        <dbReference type="Proteomes" id="UP001187531"/>
    </source>
</evidence>
<sequence length="213" mass="24298">MEDIDHYELDEDKNVLRTYYRPLHTYRQNDTRLIQVIPKSMEGEVMYFSHVINGCHMGEVKTLDRIRGNFYFPNVYKKVKKFIQSCEDCAKHKSPQTMPRAELFTYGVPAGAGDLISIDILGSGGGLPVSAKDNGCVLTIANHFNSFLDAYPVPDEKARTIAKTLVTCYIWNTVFLPRKFSQIMGIVFGQNCRRSHQLSEAKEVVYISFYGHV</sequence>
<dbReference type="EMBL" id="JAVRJZ010006475">
    <property type="protein sequence ID" value="KAK2701244.1"/>
    <property type="molecule type" value="Genomic_DNA"/>
</dbReference>
<dbReference type="EC" id="2.7.7.49" evidence="1"/>
<dbReference type="PANTHER" id="PTHR37984">
    <property type="entry name" value="PROTEIN CBG26694"/>
    <property type="match status" value="1"/>
</dbReference>
<dbReference type="Pfam" id="PF17921">
    <property type="entry name" value="Integrase_H2C2"/>
    <property type="match status" value="1"/>
</dbReference>
<dbReference type="GO" id="GO:0003964">
    <property type="term" value="F:RNA-directed DNA polymerase activity"/>
    <property type="evidence" value="ECO:0007669"/>
    <property type="project" value="UniProtKB-EC"/>
</dbReference>
<evidence type="ECO:0000313" key="3">
    <source>
        <dbReference type="EMBL" id="KAK2701244.1"/>
    </source>
</evidence>
<organism evidence="3 4">
    <name type="scientific">Artemia franciscana</name>
    <name type="common">Brine shrimp</name>
    <name type="synonym">Artemia sanfranciscana</name>
    <dbReference type="NCBI Taxonomy" id="6661"/>
    <lineage>
        <taxon>Eukaryota</taxon>
        <taxon>Metazoa</taxon>
        <taxon>Ecdysozoa</taxon>
        <taxon>Arthropoda</taxon>
        <taxon>Crustacea</taxon>
        <taxon>Branchiopoda</taxon>
        <taxon>Anostraca</taxon>
        <taxon>Artemiidae</taxon>
        <taxon>Artemia</taxon>
    </lineage>
</organism>
<proteinExistence type="predicted"/>
<dbReference type="InterPro" id="IPR050951">
    <property type="entry name" value="Retrovirus_Pol_polyprotein"/>
</dbReference>
<gene>
    <name evidence="3" type="ORF">QYM36_020089</name>
</gene>
<keyword evidence="4" id="KW-1185">Reference proteome</keyword>
<dbReference type="PANTHER" id="PTHR37984:SF15">
    <property type="entry name" value="INTEGRASE CATALYTIC DOMAIN-CONTAINING PROTEIN"/>
    <property type="match status" value="1"/>
</dbReference>
<dbReference type="Gene3D" id="1.10.340.70">
    <property type="match status" value="1"/>
</dbReference>
<dbReference type="InterPro" id="IPR041588">
    <property type="entry name" value="Integrase_H2C2"/>
</dbReference>
<accession>A0AA88H6W6</accession>
<evidence type="ECO:0000259" key="2">
    <source>
        <dbReference type="Pfam" id="PF17921"/>
    </source>
</evidence>
<evidence type="ECO:0000256" key="1">
    <source>
        <dbReference type="ARBA" id="ARBA00012493"/>
    </source>
</evidence>
<comment type="caution">
    <text evidence="3">The sequence shown here is derived from an EMBL/GenBank/DDBJ whole genome shotgun (WGS) entry which is preliminary data.</text>
</comment>
<name>A0AA88H6W6_ARTSF</name>
<protein>
    <recommendedName>
        <fullName evidence="1">RNA-directed DNA polymerase</fullName>
        <ecNumber evidence="1">2.7.7.49</ecNumber>
    </recommendedName>
</protein>
<feature type="domain" description="Integrase zinc-binding" evidence="2">
    <location>
        <begin position="37"/>
        <end position="94"/>
    </location>
</feature>
<dbReference type="AlphaFoldDB" id="A0AA88H6W6"/>